<reference evidence="3 4" key="1">
    <citation type="submission" date="2018-10" db="EMBL/GenBank/DDBJ databases">
        <title>Lactobacillus sp. R7 and Lactobacillus sp. R19 isolated from fermented mustard green product of Taiwan.</title>
        <authorList>
            <person name="Lin S.-T."/>
        </authorList>
    </citation>
    <scope>NUCLEOTIDE SEQUENCE [LARGE SCALE GENOMIC DNA]</scope>
    <source>
        <strain evidence="3 4">BCRC 81127</strain>
    </source>
</reference>
<keyword evidence="2" id="KW-0732">Signal</keyword>
<accession>A0A4Z0JE67</accession>
<evidence type="ECO:0000256" key="2">
    <source>
        <dbReference type="SAM" id="SignalP"/>
    </source>
</evidence>
<proteinExistence type="predicted"/>
<protein>
    <recommendedName>
        <fullName evidence="5">TPM domain-containing protein</fullName>
    </recommendedName>
</protein>
<evidence type="ECO:0000313" key="3">
    <source>
        <dbReference type="EMBL" id="TGD21095.1"/>
    </source>
</evidence>
<feature type="transmembrane region" description="Helical" evidence="1">
    <location>
        <begin position="208"/>
        <end position="226"/>
    </location>
</feature>
<dbReference type="AlphaFoldDB" id="A0A4Z0JE67"/>
<dbReference type="OrthoDB" id="2329001at2"/>
<dbReference type="Proteomes" id="UP000298021">
    <property type="component" value="Unassembled WGS sequence"/>
</dbReference>
<evidence type="ECO:0000256" key="1">
    <source>
        <dbReference type="SAM" id="Phobius"/>
    </source>
</evidence>
<keyword evidence="1" id="KW-0812">Transmembrane</keyword>
<dbReference type="RefSeq" id="WP_135374599.1">
    <property type="nucleotide sequence ID" value="NZ_RKLY01000046.1"/>
</dbReference>
<evidence type="ECO:0008006" key="5">
    <source>
        <dbReference type="Google" id="ProtNLM"/>
    </source>
</evidence>
<sequence length="260" mass="29864">MKKRRWLYFLAMIFGIICARQTVLADVSSGPNTGKFVYQDKEYITNGQYDKLVKINRGLNVGPHPQSLNLIIKRHFTENPDEDQINLNTGFNFLNKNRSLWLGSSEGHSASFSKRWGSGSNFLIVDLQNNLLWFYPSGQASSFLTDYGYSGYRSGYNFKIEHSNASRKIDVALEVADEMTPELKKVARSKKRLHNLSYEDLYKIFTKYLIMGIFLTQIIVAIIYTMTKKKGRGPYQPEISDSYDAGFNEGYYYGRNDPSN</sequence>
<keyword evidence="4" id="KW-1185">Reference proteome</keyword>
<keyword evidence="1" id="KW-1133">Transmembrane helix</keyword>
<comment type="caution">
    <text evidence="3">The sequence shown here is derived from an EMBL/GenBank/DDBJ whole genome shotgun (WGS) entry which is preliminary data.</text>
</comment>
<feature type="signal peptide" evidence="2">
    <location>
        <begin position="1"/>
        <end position="25"/>
    </location>
</feature>
<keyword evidence="1" id="KW-0472">Membrane</keyword>
<organism evidence="3 4">
    <name type="scientific">Companilactobacillus suantsaicola</name>
    <dbReference type="NCBI Taxonomy" id="2487723"/>
    <lineage>
        <taxon>Bacteria</taxon>
        <taxon>Bacillati</taxon>
        <taxon>Bacillota</taxon>
        <taxon>Bacilli</taxon>
        <taxon>Lactobacillales</taxon>
        <taxon>Lactobacillaceae</taxon>
        <taxon>Companilactobacillus</taxon>
    </lineage>
</organism>
<dbReference type="EMBL" id="RKLY01000046">
    <property type="protein sequence ID" value="TGD21095.1"/>
    <property type="molecule type" value="Genomic_DNA"/>
</dbReference>
<evidence type="ECO:0000313" key="4">
    <source>
        <dbReference type="Proteomes" id="UP000298021"/>
    </source>
</evidence>
<name>A0A4Z0JE67_9LACO</name>
<gene>
    <name evidence="3" type="ORF">EGT49_12020</name>
</gene>
<feature type="chain" id="PRO_5021504476" description="TPM domain-containing protein" evidence="2">
    <location>
        <begin position="26"/>
        <end position="260"/>
    </location>
</feature>